<dbReference type="STRING" id="134533.GCA_001485085_00895"/>
<evidence type="ECO:0000256" key="2">
    <source>
        <dbReference type="SAM" id="Coils"/>
    </source>
</evidence>
<dbReference type="PANTHER" id="PTHR32083">
    <property type="entry name" value="CILIA AND FLAGELLA-ASSOCIATED PROTEIN 58-RELATED"/>
    <property type="match status" value="1"/>
</dbReference>
<evidence type="ECO:0000256" key="1">
    <source>
        <dbReference type="ARBA" id="ARBA00023054"/>
    </source>
</evidence>
<dbReference type="Pfam" id="PF13558">
    <property type="entry name" value="SbcC_Walker_B"/>
    <property type="match status" value="1"/>
</dbReference>
<dbReference type="HOGENOM" id="CLU_009013_0_0_6"/>
<dbReference type="RefSeq" id="WP_004676618.1">
    <property type="nucleotide sequence ID" value="NZ_KB849224.1"/>
</dbReference>
<accession>N8RKE1</accession>
<dbReference type="Proteomes" id="UP000018426">
    <property type="component" value="Unassembled WGS sequence"/>
</dbReference>
<protein>
    <submittedName>
        <fullName evidence="3">Uncharacterized protein</fullName>
    </submittedName>
</protein>
<name>N8RKE1_9GAMM</name>
<feature type="coiled-coil region" evidence="2">
    <location>
        <begin position="424"/>
        <end position="451"/>
    </location>
</feature>
<dbReference type="EMBL" id="APOL01000011">
    <property type="protein sequence ID" value="ENU34547.1"/>
    <property type="molecule type" value="Genomic_DNA"/>
</dbReference>
<dbReference type="Gene3D" id="3.40.1140.10">
    <property type="match status" value="1"/>
</dbReference>
<organism evidence="3 4">
    <name type="scientific">Acinetobacter parvus NIPH 1103</name>
    <dbReference type="NCBI Taxonomy" id="1217671"/>
    <lineage>
        <taxon>Bacteria</taxon>
        <taxon>Pseudomonadati</taxon>
        <taxon>Pseudomonadota</taxon>
        <taxon>Gammaproteobacteria</taxon>
        <taxon>Moraxellales</taxon>
        <taxon>Moraxellaceae</taxon>
        <taxon>Acinetobacter</taxon>
    </lineage>
</organism>
<keyword evidence="1 2" id="KW-0175">Coiled coil</keyword>
<dbReference type="SUPFAM" id="SSF52540">
    <property type="entry name" value="P-loop containing nucleoside triphosphate hydrolases"/>
    <property type="match status" value="2"/>
</dbReference>
<comment type="caution">
    <text evidence="3">The sequence shown here is derived from an EMBL/GenBank/DDBJ whole genome shotgun (WGS) entry which is preliminary data.</text>
</comment>
<dbReference type="Pfam" id="PF13555">
    <property type="entry name" value="AAA_29"/>
    <property type="match status" value="1"/>
</dbReference>
<evidence type="ECO:0000313" key="3">
    <source>
        <dbReference type="EMBL" id="ENU34547.1"/>
    </source>
</evidence>
<sequence>MQEMTLDTLFAQGQIRLAEISVFNWGSFHNLHTARIDPEGTLITGDNGAGKSTFIDGLMALLQPASKASFNVAAAQGDRSDRSLVTYMRGSYGSEHDGSTTKVKSKREKAVTTALRALYIAEDGSQITLIGLFWLGQGKNSLSDVNRLYMIASRNVLLTEVLEIFADGNTRQLKQHFNPKTDQRIHYFESDFKSYQDMYRKYLFMDNQNAPALLSRALGLKKIDDLTKLIRELVLEPSNLRETAQTAVNEFADLEANYKHLVDTREQVEHLERLPQCAEQIAELTQRLAQLHLEKQSIAAYFGELFAALWTEKLQQLEQELLQLKQQFQQIEQLEQDAETRQERRHEEYLQLGGHQIENLHKELGFITDKLKSLVIEASRYQDDARQLQLADDLTEHALLENQGIATEKLVNTEQDTKQRQDEFAEISGKYAQTQQQLKDIQEDIQEIEARPDSNIHDVHLLRLRDELKQHLSFDEHELMFIGELIDVKEHEKAWQGAIERALGGLKTTLLVPQHRYSMVTKWVNARNNKTHVRLQVVNLEQVEHVHFKDNGFLGKLLWREHAYRDWLKQHLQRFDLNCVSNTQILDHMPFSMTQQGLIHLERGRFEKKDQQRVDDRKAWCLGFSNTSRLSLLKHEYSQLEQQLKQLYQQIEQARQLLNNVNQQKGLWERLQRYQWDNINLPYWQQRQQQTQQDLQRLQQADSDAEQARQRWEDAKNELKQIRLQKGESQKIRGQLEQQHHDTQLKQQKAQQAAEHGISDDARQLLKQRIGEVKQLDDALQAEAERKLERLIGQANDQKTTVSNTANGIMVSFRSKDKWAHIPLQREWATGLAALEDYVAYLQELQQEGLPNLVEQFQQRLHKHTAQSLSVIQDKLNANREEIIDRIDMINQVLQRTEFKLGSYLRLGYKKEKYPHVHDFEQRLKQVLSGVNSEEYERRFKHLAELMAILDRASSSATANNQESLRLLDPRYQMSFHAEEVDAQTSEIRDVLESSSGISGGEKESFAGTIVAASLAYVLTPDGYDYPIYSTVFLDEAFSNTAEAVSRRVLKVFKALKIHVNLITPYKNLNLARESARSLLIAERDIDQHESHLCEVTWQEIDERMQQRKQTIATEAQKLGIELHG</sequence>
<feature type="coiled-coil region" evidence="2">
    <location>
        <begin position="630"/>
        <end position="725"/>
    </location>
</feature>
<reference evidence="3 4" key="1">
    <citation type="submission" date="2013-02" db="EMBL/GenBank/DDBJ databases">
        <title>The Genome Sequence of Acinetobacter parvus NIPH 1103.</title>
        <authorList>
            <consortium name="The Broad Institute Genome Sequencing Platform"/>
            <consortium name="The Broad Institute Genome Sequencing Center for Infectious Disease"/>
            <person name="Cerqueira G."/>
            <person name="Feldgarden M."/>
            <person name="Courvalin P."/>
            <person name="Perichon B."/>
            <person name="Grillot-Courvalin C."/>
            <person name="Clermont D."/>
            <person name="Rocha E."/>
            <person name="Yoon E.-J."/>
            <person name="Nemec A."/>
            <person name="Walker B."/>
            <person name="Young S.K."/>
            <person name="Zeng Q."/>
            <person name="Gargeya S."/>
            <person name="Fitzgerald M."/>
            <person name="Haas B."/>
            <person name="Abouelleil A."/>
            <person name="Alvarado L."/>
            <person name="Arachchi H.M."/>
            <person name="Berlin A.M."/>
            <person name="Chapman S.B."/>
            <person name="Dewar J."/>
            <person name="Goldberg J."/>
            <person name="Griggs A."/>
            <person name="Gujja S."/>
            <person name="Hansen M."/>
            <person name="Howarth C."/>
            <person name="Imamovic A."/>
            <person name="Larimer J."/>
            <person name="McCowan C."/>
            <person name="Murphy C."/>
            <person name="Neiman D."/>
            <person name="Pearson M."/>
            <person name="Priest M."/>
            <person name="Roberts A."/>
            <person name="Saif S."/>
            <person name="Shea T."/>
            <person name="Sisk P."/>
            <person name="Sykes S."/>
            <person name="Wortman J."/>
            <person name="Nusbaum C."/>
            <person name="Birren B."/>
        </authorList>
    </citation>
    <scope>NUCLEOTIDE SEQUENCE [LARGE SCALE GENOMIC DNA]</scope>
    <source>
        <strain evidence="3 4">NIPH 1103</strain>
    </source>
</reference>
<dbReference type="InterPro" id="IPR027417">
    <property type="entry name" value="P-loop_NTPase"/>
</dbReference>
<evidence type="ECO:0000313" key="4">
    <source>
        <dbReference type="Proteomes" id="UP000018426"/>
    </source>
</evidence>
<dbReference type="AlphaFoldDB" id="N8RKE1"/>
<proteinExistence type="predicted"/>
<dbReference type="PATRIC" id="fig|1217671.3.peg.302"/>
<gene>
    <name evidence="3" type="ORF">F989_00315</name>
</gene>
<feature type="coiled-coil region" evidence="2">
    <location>
        <begin position="274"/>
        <end position="344"/>
    </location>
</feature>